<dbReference type="AlphaFoldDB" id="A0A2K9PP22"/>
<evidence type="ECO:0008006" key="3">
    <source>
        <dbReference type="Google" id="ProtNLM"/>
    </source>
</evidence>
<reference evidence="1 2" key="1">
    <citation type="submission" date="2018-01" db="EMBL/GenBank/DDBJ databases">
        <title>Complete genome sequence of Flavivirga eckloniae ECD14 isolated from seaweed Ecklonia cava.</title>
        <authorList>
            <person name="Lee J.H."/>
            <person name="Baik K.S."/>
            <person name="Seong C.N."/>
        </authorList>
    </citation>
    <scope>NUCLEOTIDE SEQUENCE [LARGE SCALE GENOMIC DNA]</scope>
    <source>
        <strain evidence="1 2">ECD14</strain>
    </source>
</reference>
<proteinExistence type="predicted"/>
<dbReference type="Proteomes" id="UP000235826">
    <property type="component" value="Chromosome"/>
</dbReference>
<keyword evidence="2" id="KW-1185">Reference proteome</keyword>
<protein>
    <recommendedName>
        <fullName evidence="3">N-acetyltransferase domain-containing protein</fullName>
    </recommendedName>
</protein>
<dbReference type="OrthoDB" id="1433019at2"/>
<organism evidence="1 2">
    <name type="scientific">Flavivirga eckloniae</name>
    <dbReference type="NCBI Taxonomy" id="1803846"/>
    <lineage>
        <taxon>Bacteria</taxon>
        <taxon>Pseudomonadati</taxon>
        <taxon>Bacteroidota</taxon>
        <taxon>Flavobacteriia</taxon>
        <taxon>Flavobacteriales</taxon>
        <taxon>Flavobacteriaceae</taxon>
        <taxon>Flavivirga</taxon>
    </lineage>
</organism>
<dbReference type="KEGG" id="fek:C1H87_08815"/>
<gene>
    <name evidence="1" type="ORF">C1H87_08815</name>
</gene>
<evidence type="ECO:0000313" key="1">
    <source>
        <dbReference type="EMBL" id="AUP78794.1"/>
    </source>
</evidence>
<name>A0A2K9PP22_9FLAO</name>
<dbReference type="EMBL" id="CP025791">
    <property type="protein sequence ID" value="AUP78794.1"/>
    <property type="molecule type" value="Genomic_DNA"/>
</dbReference>
<dbReference type="RefSeq" id="WP_102755449.1">
    <property type="nucleotide sequence ID" value="NZ_CP025791.1"/>
</dbReference>
<evidence type="ECO:0000313" key="2">
    <source>
        <dbReference type="Proteomes" id="UP000235826"/>
    </source>
</evidence>
<accession>A0A2K9PP22</accession>
<dbReference type="Gene3D" id="3.40.630.30">
    <property type="match status" value="1"/>
</dbReference>
<sequence>MKIIETKDNDVNFVLHQTFNNKLFLPIGKYVNWKLENNWDDYNELYHAVNYIENLKQINGVWFDIHTIEKNQELKGVLTIVGGDIDKLETDSYLDKKTTILLKYFHIIEKGKGYGGYWLNAIIKPYYFDKGYRSIYVSSSHPKSFNFYNKIGTEVKTYTKKSDNQLYNRICKAFLIPMNQ</sequence>